<proteinExistence type="predicted"/>
<dbReference type="PANTHER" id="PTHR43383:SF2">
    <property type="entry name" value="AMIDOHYDROLASE 2 FAMILY PROTEIN"/>
    <property type="match status" value="1"/>
</dbReference>
<name>A0A396JN31_MEDTR</name>
<sequence length="192" mass="21813">MDLSELRKAVEEVELVDGHAHNIVSLQSNLPFIHAFSEAQGDALASSQHSLSFKRNLRDLAELYGCELSLQGVEEHRKVSGLELSCSTCFKAARISAILMDDGFELDKMHDIEWHKSFVPLVGRILRIEKVAEEILDQDLPDGSCWTLDSFTKAFVSKLKSYPSHVLLYLSLYTHNKSFYLYKNIQPHTYVP</sequence>
<protein>
    <submittedName>
        <fullName evidence="1">Uncharacterized protein</fullName>
    </submittedName>
</protein>
<comment type="caution">
    <text evidence="1">The sequence shown here is derived from an EMBL/GenBank/DDBJ whole genome shotgun (WGS) entry which is preliminary data.</text>
</comment>
<accession>A0A396JN31</accession>
<dbReference type="Gramene" id="rna3520">
    <property type="protein sequence ID" value="RHN79696.1"/>
    <property type="gene ID" value="gene3520"/>
</dbReference>
<dbReference type="EMBL" id="PSQE01000001">
    <property type="protein sequence ID" value="RHN79696.1"/>
    <property type="molecule type" value="Genomic_DNA"/>
</dbReference>
<gene>
    <name evidence="1" type="ORF">MtrunA17_Chr1g0180131</name>
</gene>
<dbReference type="Proteomes" id="UP000265566">
    <property type="component" value="Chromosome 1"/>
</dbReference>
<dbReference type="PANTHER" id="PTHR43383">
    <property type="entry name" value="NODULIN 6"/>
    <property type="match status" value="1"/>
</dbReference>
<evidence type="ECO:0000313" key="1">
    <source>
        <dbReference type="EMBL" id="RHN79696.1"/>
    </source>
</evidence>
<reference evidence="1" key="1">
    <citation type="journal article" date="2018" name="Nat. Plants">
        <title>Whole-genome landscape of Medicago truncatula symbiotic genes.</title>
        <authorList>
            <person name="Pecrix Y."/>
            <person name="Gamas P."/>
            <person name="Carrere S."/>
        </authorList>
    </citation>
    <scope>NUCLEOTIDE SEQUENCE</scope>
    <source>
        <tissue evidence="1">Leaves</tissue>
    </source>
</reference>
<organism evidence="1">
    <name type="scientific">Medicago truncatula</name>
    <name type="common">Barrel medic</name>
    <name type="synonym">Medicago tribuloides</name>
    <dbReference type="NCBI Taxonomy" id="3880"/>
    <lineage>
        <taxon>Eukaryota</taxon>
        <taxon>Viridiplantae</taxon>
        <taxon>Streptophyta</taxon>
        <taxon>Embryophyta</taxon>
        <taxon>Tracheophyta</taxon>
        <taxon>Spermatophyta</taxon>
        <taxon>Magnoliopsida</taxon>
        <taxon>eudicotyledons</taxon>
        <taxon>Gunneridae</taxon>
        <taxon>Pentapetalae</taxon>
        <taxon>rosids</taxon>
        <taxon>fabids</taxon>
        <taxon>Fabales</taxon>
        <taxon>Fabaceae</taxon>
        <taxon>Papilionoideae</taxon>
        <taxon>50 kb inversion clade</taxon>
        <taxon>NPAAA clade</taxon>
        <taxon>Hologalegina</taxon>
        <taxon>IRL clade</taxon>
        <taxon>Trifolieae</taxon>
        <taxon>Medicago</taxon>
    </lineage>
</organism>
<dbReference type="Gene3D" id="3.20.20.140">
    <property type="entry name" value="Metal-dependent hydrolases"/>
    <property type="match status" value="1"/>
</dbReference>
<dbReference type="AlphaFoldDB" id="A0A396JN31"/>